<organism evidence="1 2">
    <name type="scientific">Candidatus Hakubella thermalkaliphila</name>
    <dbReference type="NCBI Taxonomy" id="2754717"/>
    <lineage>
        <taxon>Bacteria</taxon>
        <taxon>Bacillati</taxon>
        <taxon>Actinomycetota</taxon>
        <taxon>Actinomycetota incertae sedis</taxon>
        <taxon>Candidatus Hakubellales</taxon>
        <taxon>Candidatus Hakubellaceae</taxon>
        <taxon>Candidatus Hakubella</taxon>
    </lineage>
</organism>
<name>A0A6V8QC84_9ACTN</name>
<reference evidence="1 2" key="1">
    <citation type="journal article" date="2020" name="Front. Microbiol.">
        <title>Single-cell genomics of novel Actinobacteria with the Wood-Ljungdahl pathway discovered in a serpentinizing system.</title>
        <authorList>
            <person name="Merino N."/>
            <person name="Kawai M."/>
            <person name="Boyd E.S."/>
            <person name="Colman D.R."/>
            <person name="McGlynn S.E."/>
            <person name="Nealson K.H."/>
            <person name="Kurokawa K."/>
            <person name="Hongoh Y."/>
        </authorList>
    </citation>
    <scope>NUCLEOTIDE SEQUENCE [LARGE SCALE GENOMIC DNA]</scope>
    <source>
        <strain evidence="1 2">S47</strain>
    </source>
</reference>
<gene>
    <name evidence="1" type="ORF">HKBW3S47_02147</name>
</gene>
<protein>
    <submittedName>
        <fullName evidence="1">Uncharacterized protein</fullName>
    </submittedName>
</protein>
<dbReference type="Proteomes" id="UP000569018">
    <property type="component" value="Unassembled WGS sequence"/>
</dbReference>
<comment type="caution">
    <text evidence="1">The sequence shown here is derived from an EMBL/GenBank/DDBJ whole genome shotgun (WGS) entry which is preliminary data.</text>
</comment>
<accession>A0A6V8QC84</accession>
<feature type="non-terminal residue" evidence="1">
    <location>
        <position position="1"/>
    </location>
</feature>
<proteinExistence type="predicted"/>
<evidence type="ECO:0000313" key="2">
    <source>
        <dbReference type="Proteomes" id="UP000569018"/>
    </source>
</evidence>
<dbReference type="EMBL" id="BLSD01000256">
    <property type="protein sequence ID" value="GFP40451.1"/>
    <property type="molecule type" value="Genomic_DNA"/>
</dbReference>
<evidence type="ECO:0000313" key="1">
    <source>
        <dbReference type="EMBL" id="GFP40451.1"/>
    </source>
</evidence>
<dbReference type="AlphaFoldDB" id="A0A6V8QC84"/>
<sequence length="22" mass="2660">RVEWMVFYYTAAKEKVTLISPQ</sequence>